<evidence type="ECO:0000256" key="5">
    <source>
        <dbReference type="ARBA" id="ARBA00022801"/>
    </source>
</evidence>
<evidence type="ECO:0000313" key="10">
    <source>
        <dbReference type="Proteomes" id="UP001156641"/>
    </source>
</evidence>
<comment type="caution">
    <text evidence="9">The sequence shown here is derived from an EMBL/GenBank/DDBJ whole genome shotgun (WGS) entry which is preliminary data.</text>
</comment>
<comment type="similarity">
    <text evidence="7">Belongs to the PINc/VapC protein family.</text>
</comment>
<accession>A0ABQ6A843</accession>
<sequence>MGSSLMFIDTSVIVAILSKEPDATEFANRIEAAECITSALVILESAMRLSTKLVIDPVVVERRIQAFLDEAQITLAPMDAITASLAVKAFADYGKGRGNPAQLNLADCLSYACAKAQGVPLMYKGKDFSYTDLG</sequence>
<comment type="cofactor">
    <cofactor evidence="1">
        <name>Mg(2+)</name>
        <dbReference type="ChEBI" id="CHEBI:18420"/>
    </cofactor>
</comment>
<dbReference type="InterPro" id="IPR002716">
    <property type="entry name" value="PIN_dom"/>
</dbReference>
<dbReference type="EMBL" id="BSOS01000067">
    <property type="protein sequence ID" value="GLR67808.1"/>
    <property type="molecule type" value="Genomic_DNA"/>
</dbReference>
<dbReference type="PANTHER" id="PTHR33653:SF1">
    <property type="entry name" value="RIBONUCLEASE VAPC2"/>
    <property type="match status" value="1"/>
</dbReference>
<feature type="domain" description="PIN" evidence="8">
    <location>
        <begin position="6"/>
        <end position="131"/>
    </location>
</feature>
<evidence type="ECO:0000256" key="7">
    <source>
        <dbReference type="ARBA" id="ARBA00038093"/>
    </source>
</evidence>
<dbReference type="Pfam" id="PF01850">
    <property type="entry name" value="PIN"/>
    <property type="match status" value="1"/>
</dbReference>
<dbReference type="Proteomes" id="UP001156641">
    <property type="component" value="Unassembled WGS sequence"/>
</dbReference>
<dbReference type="Gene3D" id="3.40.50.1010">
    <property type="entry name" value="5'-nuclease"/>
    <property type="match status" value="1"/>
</dbReference>
<protein>
    <submittedName>
        <fullName evidence="9">VapC ribonuclease</fullName>
    </submittedName>
</protein>
<evidence type="ECO:0000259" key="8">
    <source>
        <dbReference type="Pfam" id="PF01850"/>
    </source>
</evidence>
<keyword evidence="10" id="KW-1185">Reference proteome</keyword>
<organism evidence="9 10">
    <name type="scientific">Acidocella aquatica</name>
    <dbReference type="NCBI Taxonomy" id="1922313"/>
    <lineage>
        <taxon>Bacteria</taxon>
        <taxon>Pseudomonadati</taxon>
        <taxon>Pseudomonadota</taxon>
        <taxon>Alphaproteobacteria</taxon>
        <taxon>Acetobacterales</taxon>
        <taxon>Acidocellaceae</taxon>
        <taxon>Acidocella</taxon>
    </lineage>
</organism>
<dbReference type="PANTHER" id="PTHR33653">
    <property type="entry name" value="RIBONUCLEASE VAPC2"/>
    <property type="match status" value="1"/>
</dbReference>
<evidence type="ECO:0000256" key="1">
    <source>
        <dbReference type="ARBA" id="ARBA00001946"/>
    </source>
</evidence>
<keyword evidence="2" id="KW-1277">Toxin-antitoxin system</keyword>
<reference evidence="10" key="1">
    <citation type="journal article" date="2019" name="Int. J. Syst. Evol. Microbiol.">
        <title>The Global Catalogue of Microorganisms (GCM) 10K type strain sequencing project: providing services to taxonomists for standard genome sequencing and annotation.</title>
        <authorList>
            <consortium name="The Broad Institute Genomics Platform"/>
            <consortium name="The Broad Institute Genome Sequencing Center for Infectious Disease"/>
            <person name="Wu L."/>
            <person name="Ma J."/>
        </authorList>
    </citation>
    <scope>NUCLEOTIDE SEQUENCE [LARGE SCALE GENOMIC DNA]</scope>
    <source>
        <strain evidence="10">NBRC 112502</strain>
    </source>
</reference>
<name>A0ABQ6A843_9PROT</name>
<keyword evidence="6" id="KW-0460">Magnesium</keyword>
<dbReference type="CDD" id="cd09871">
    <property type="entry name" value="PIN_MtVapC28-VapC30-like"/>
    <property type="match status" value="1"/>
</dbReference>
<keyword evidence="4" id="KW-0479">Metal-binding</keyword>
<keyword evidence="3" id="KW-0540">Nuclease</keyword>
<dbReference type="InterPro" id="IPR029060">
    <property type="entry name" value="PIN-like_dom_sf"/>
</dbReference>
<keyword evidence="5" id="KW-0378">Hydrolase</keyword>
<gene>
    <name evidence="9" type="ORF">GCM10010909_24890</name>
</gene>
<proteinExistence type="inferred from homology"/>
<evidence type="ECO:0000313" key="9">
    <source>
        <dbReference type="EMBL" id="GLR67808.1"/>
    </source>
</evidence>
<dbReference type="SUPFAM" id="SSF88723">
    <property type="entry name" value="PIN domain-like"/>
    <property type="match status" value="1"/>
</dbReference>
<evidence type="ECO:0000256" key="4">
    <source>
        <dbReference type="ARBA" id="ARBA00022723"/>
    </source>
</evidence>
<evidence type="ECO:0000256" key="2">
    <source>
        <dbReference type="ARBA" id="ARBA00022649"/>
    </source>
</evidence>
<evidence type="ECO:0000256" key="6">
    <source>
        <dbReference type="ARBA" id="ARBA00022842"/>
    </source>
</evidence>
<dbReference type="InterPro" id="IPR050556">
    <property type="entry name" value="Type_II_TA_system_RNase"/>
</dbReference>
<evidence type="ECO:0000256" key="3">
    <source>
        <dbReference type="ARBA" id="ARBA00022722"/>
    </source>
</evidence>